<dbReference type="PANTHER" id="PTHR38108">
    <property type="entry name" value="UPF0319 PROTEIN YCCT"/>
    <property type="match status" value="1"/>
</dbReference>
<dbReference type="RefSeq" id="WP_165310886.1">
    <property type="nucleotide sequence ID" value="NZ_CP049331.1"/>
</dbReference>
<evidence type="ECO:0000256" key="3">
    <source>
        <dbReference type="SAM" id="SignalP"/>
    </source>
</evidence>
<feature type="chain" id="PRO_5026128637" evidence="3">
    <location>
        <begin position="24"/>
        <end position="221"/>
    </location>
</feature>
<sequence length="221" mass="24141">MKRTIWTSILMALSALSLSSAHANADALTTELDAGQGVEVLFINSQDAKQMDKPFMLATGTNQIVLRMNTMLGRGEKRGNFTSAPYILTVNVNGGELDIDGPQLNNALQAQKLFEEDKIDWNISLNDSDIDYEQVKMVGKKGAFPYSNLDEQLAIYNAANGITFAGGAIAPVADTSLGNGTQPATKSAGQDSLDMQRTKMQYLKLSSNERKAFRKWLVDQQ</sequence>
<dbReference type="AlphaFoldDB" id="A0A6G7CH48"/>
<dbReference type="Proteomes" id="UP000503003">
    <property type="component" value="Chromosome 1"/>
</dbReference>
<evidence type="ECO:0000256" key="1">
    <source>
        <dbReference type="ARBA" id="ARBA00008490"/>
    </source>
</evidence>
<comment type="similarity">
    <text evidence="1">Belongs to the UPF0319 family.</text>
</comment>
<accession>A0A6G7CH48</accession>
<feature type="signal peptide" evidence="3">
    <location>
        <begin position="1"/>
        <end position="23"/>
    </location>
</feature>
<evidence type="ECO:0000313" key="5">
    <source>
        <dbReference type="Proteomes" id="UP000503003"/>
    </source>
</evidence>
<keyword evidence="5" id="KW-1185">Reference proteome</keyword>
<organism evidence="4 5">
    <name type="scientific">Vibrio ziniensis</name>
    <dbReference type="NCBI Taxonomy" id="2711221"/>
    <lineage>
        <taxon>Bacteria</taxon>
        <taxon>Pseudomonadati</taxon>
        <taxon>Pseudomonadota</taxon>
        <taxon>Gammaproteobacteria</taxon>
        <taxon>Vibrionales</taxon>
        <taxon>Vibrionaceae</taxon>
        <taxon>Vibrio</taxon>
    </lineage>
</organism>
<dbReference type="EMBL" id="CP049331">
    <property type="protein sequence ID" value="QIH41358.1"/>
    <property type="molecule type" value="Genomic_DNA"/>
</dbReference>
<dbReference type="InterPro" id="IPR018635">
    <property type="entry name" value="UPF0319"/>
</dbReference>
<evidence type="ECO:0000256" key="2">
    <source>
        <dbReference type="ARBA" id="ARBA00022729"/>
    </source>
</evidence>
<protein>
    <submittedName>
        <fullName evidence="4">DUF2057 domain-containing protein</fullName>
    </submittedName>
</protein>
<reference evidence="4 5" key="1">
    <citation type="submission" date="2020-02" db="EMBL/GenBank/DDBJ databases">
        <title>A complete genome of a marine bacterium Vibrio sp. ZWAL4003 isolated from the mangrove sediment with the ability to degrade polysaccharides.</title>
        <authorList>
            <person name="Wu J."/>
            <person name="Qu W."/>
            <person name="Zeng R."/>
        </authorList>
    </citation>
    <scope>NUCLEOTIDE SEQUENCE [LARGE SCALE GENOMIC DNA]</scope>
    <source>
        <strain evidence="4 5">ZWAL4003</strain>
    </source>
</reference>
<keyword evidence="2 3" id="KW-0732">Signal</keyword>
<evidence type="ECO:0000313" key="4">
    <source>
        <dbReference type="EMBL" id="QIH41358.1"/>
    </source>
</evidence>
<dbReference type="PANTHER" id="PTHR38108:SF1">
    <property type="entry name" value="UPF0319 PROTEIN YCCT"/>
    <property type="match status" value="1"/>
</dbReference>
<name>A0A6G7CH48_9VIBR</name>
<dbReference type="Pfam" id="PF09829">
    <property type="entry name" value="DUF2057"/>
    <property type="match status" value="1"/>
</dbReference>
<dbReference type="KEGG" id="vzi:G5S32_04845"/>
<proteinExistence type="inferred from homology"/>
<gene>
    <name evidence="4" type="ORF">G5S32_04845</name>
</gene>